<dbReference type="InterPro" id="IPR016186">
    <property type="entry name" value="C-type_lectin-like/link_sf"/>
</dbReference>
<dbReference type="SMART" id="SM00034">
    <property type="entry name" value="CLECT"/>
    <property type="match status" value="1"/>
</dbReference>
<feature type="domain" description="C-type lectin" evidence="5">
    <location>
        <begin position="97"/>
        <end position="206"/>
    </location>
</feature>
<evidence type="ECO:0000259" key="5">
    <source>
        <dbReference type="PROSITE" id="PS50041"/>
    </source>
</evidence>
<name>A0A8C4SYY2_ERPCA</name>
<dbReference type="PROSITE" id="PS50041">
    <property type="entry name" value="C_TYPE_LECTIN_2"/>
    <property type="match status" value="1"/>
</dbReference>
<dbReference type="GO" id="GO:0030246">
    <property type="term" value="F:carbohydrate binding"/>
    <property type="evidence" value="ECO:0007669"/>
    <property type="project" value="UniProtKB-KW"/>
</dbReference>
<dbReference type="Proteomes" id="UP000694620">
    <property type="component" value="Unassembled WGS sequence"/>
</dbReference>
<keyword evidence="7" id="KW-1185">Reference proteome</keyword>
<dbReference type="Gene3D" id="3.10.100.10">
    <property type="entry name" value="Mannose-Binding Protein A, subunit A"/>
    <property type="match status" value="1"/>
</dbReference>
<keyword evidence="2" id="KW-1015">Disulfide bond</keyword>
<reference evidence="6" key="1">
    <citation type="submission" date="2025-08" db="UniProtKB">
        <authorList>
            <consortium name="Ensembl"/>
        </authorList>
    </citation>
    <scope>IDENTIFICATION</scope>
</reference>
<accession>A0A8C4SYY2</accession>
<protein>
    <submittedName>
        <fullName evidence="6">C-type lectin domain family 5 member A-like</fullName>
    </submittedName>
</protein>
<evidence type="ECO:0000256" key="2">
    <source>
        <dbReference type="ARBA" id="ARBA00023157"/>
    </source>
</evidence>
<feature type="chain" id="PRO_5034685524" evidence="4">
    <location>
        <begin position="20"/>
        <end position="214"/>
    </location>
</feature>
<dbReference type="SUPFAM" id="SSF56436">
    <property type="entry name" value="C-type lectin-like"/>
    <property type="match status" value="1"/>
</dbReference>
<dbReference type="InterPro" id="IPR001304">
    <property type="entry name" value="C-type_lectin-like"/>
</dbReference>
<evidence type="ECO:0000313" key="6">
    <source>
        <dbReference type="Ensembl" id="ENSECRP00000023666.1"/>
    </source>
</evidence>
<dbReference type="Ensembl" id="ENSECRT00000024184.1">
    <property type="protein sequence ID" value="ENSECRP00000023666.1"/>
    <property type="gene ID" value="ENSECRG00000016034.1"/>
</dbReference>
<feature type="coiled-coil region" evidence="3">
    <location>
        <begin position="19"/>
        <end position="67"/>
    </location>
</feature>
<evidence type="ECO:0000256" key="1">
    <source>
        <dbReference type="ARBA" id="ARBA00022734"/>
    </source>
</evidence>
<keyword evidence="4" id="KW-0732">Signal</keyword>
<evidence type="ECO:0000256" key="4">
    <source>
        <dbReference type="SAM" id="SignalP"/>
    </source>
</evidence>
<feature type="signal peptide" evidence="4">
    <location>
        <begin position="1"/>
        <end position="19"/>
    </location>
</feature>
<keyword evidence="1" id="KW-0430">Lectin</keyword>
<dbReference type="Pfam" id="PF00059">
    <property type="entry name" value="Lectin_C"/>
    <property type="match status" value="1"/>
</dbReference>
<proteinExistence type="predicted"/>
<dbReference type="InterPro" id="IPR051379">
    <property type="entry name" value="C-type_Lectin_Receptor_IMM"/>
</dbReference>
<evidence type="ECO:0000313" key="7">
    <source>
        <dbReference type="Proteomes" id="UP000694620"/>
    </source>
</evidence>
<dbReference type="PANTHER" id="PTHR46746">
    <property type="entry name" value="KILLER CELL LECTIN-LIKE RECEPTOR SUBFAMILY F MEMBER 2"/>
    <property type="match status" value="1"/>
</dbReference>
<sequence>MMKIFCVLLSLSVYHFIKLNHMEQELEELRNVNYILTSNYTELQESQDTLQSQYATLNEKLDELTKVFSDLNEFYCDATNTSPDNTYSVCKPGWVFFSSKCYFISTNIQTWKESQDWCETRGGRLVNIESSDVLDFLKRKAAVTQRYFWIGRYNISKENKSTRMDAGPVKSKRASDDDKEECLLINMQKNLVFNYSCDHHFYWICESAAFPLRT</sequence>
<dbReference type="InterPro" id="IPR016187">
    <property type="entry name" value="CTDL_fold"/>
</dbReference>
<dbReference type="PANTHER" id="PTHR46746:SF9">
    <property type="entry name" value="CD209 ANTIGEN-LIKE PROTEIN C-LIKE"/>
    <property type="match status" value="1"/>
</dbReference>
<evidence type="ECO:0000256" key="3">
    <source>
        <dbReference type="SAM" id="Coils"/>
    </source>
</evidence>
<dbReference type="AlphaFoldDB" id="A0A8C4SYY2"/>
<organism evidence="6 7">
    <name type="scientific">Erpetoichthys calabaricus</name>
    <name type="common">Rope fish</name>
    <name type="synonym">Calamoichthys calabaricus</name>
    <dbReference type="NCBI Taxonomy" id="27687"/>
    <lineage>
        <taxon>Eukaryota</taxon>
        <taxon>Metazoa</taxon>
        <taxon>Chordata</taxon>
        <taxon>Craniata</taxon>
        <taxon>Vertebrata</taxon>
        <taxon>Euteleostomi</taxon>
        <taxon>Actinopterygii</taxon>
        <taxon>Polypteriformes</taxon>
        <taxon>Polypteridae</taxon>
        <taxon>Erpetoichthys</taxon>
    </lineage>
</organism>
<reference evidence="6" key="2">
    <citation type="submission" date="2025-09" db="UniProtKB">
        <authorList>
            <consortium name="Ensembl"/>
        </authorList>
    </citation>
    <scope>IDENTIFICATION</scope>
</reference>
<dbReference type="GeneTree" id="ENSGT00980000202108"/>
<keyword evidence="3" id="KW-0175">Coiled coil</keyword>